<feature type="region of interest" description="Disordered" evidence="2">
    <location>
        <begin position="1452"/>
        <end position="1476"/>
    </location>
</feature>
<keyword evidence="3" id="KW-0732">Signal</keyword>
<dbReference type="GO" id="GO:0005524">
    <property type="term" value="F:ATP binding"/>
    <property type="evidence" value="ECO:0007669"/>
    <property type="project" value="UniProtKB-UniRule"/>
</dbReference>
<feature type="domain" description="PIPK" evidence="4">
    <location>
        <begin position="924"/>
        <end position="1630"/>
    </location>
</feature>
<feature type="chain" id="PRO_5040335064" evidence="3">
    <location>
        <begin position="19"/>
        <end position="1858"/>
    </location>
</feature>
<feature type="compositionally biased region" description="Low complexity" evidence="2">
    <location>
        <begin position="1529"/>
        <end position="1553"/>
    </location>
</feature>
<feature type="compositionally biased region" description="Polar residues" evidence="2">
    <location>
        <begin position="402"/>
        <end position="424"/>
    </location>
</feature>
<keyword evidence="1" id="KW-0067">ATP-binding</keyword>
<feature type="region of interest" description="Disordered" evidence="2">
    <location>
        <begin position="616"/>
        <end position="776"/>
    </location>
</feature>
<feature type="compositionally biased region" description="Polar residues" evidence="2">
    <location>
        <begin position="1506"/>
        <end position="1522"/>
    </location>
</feature>
<dbReference type="SMART" id="SM00330">
    <property type="entry name" value="PIPKc"/>
    <property type="match status" value="1"/>
</dbReference>
<comment type="caution">
    <text evidence="5">The sequence shown here is derived from an EMBL/GenBank/DDBJ whole genome shotgun (WGS) entry which is preliminary data.</text>
</comment>
<feature type="compositionally biased region" description="Polar residues" evidence="2">
    <location>
        <begin position="43"/>
        <end position="59"/>
    </location>
</feature>
<feature type="compositionally biased region" description="Polar residues" evidence="2">
    <location>
        <begin position="1488"/>
        <end position="1497"/>
    </location>
</feature>
<dbReference type="PANTHER" id="PTHR23086">
    <property type="entry name" value="PHOSPHATIDYLINOSITOL-4-PHOSPHATE 5-KINASE"/>
    <property type="match status" value="1"/>
</dbReference>
<evidence type="ECO:0000259" key="4">
    <source>
        <dbReference type="PROSITE" id="PS51455"/>
    </source>
</evidence>
<evidence type="ECO:0000256" key="1">
    <source>
        <dbReference type="PROSITE-ProRule" id="PRU00781"/>
    </source>
</evidence>
<organism evidence="5 6">
    <name type="scientific">Mortierella polycephala</name>
    <dbReference type="NCBI Taxonomy" id="41804"/>
    <lineage>
        <taxon>Eukaryota</taxon>
        <taxon>Fungi</taxon>
        <taxon>Fungi incertae sedis</taxon>
        <taxon>Mucoromycota</taxon>
        <taxon>Mortierellomycotina</taxon>
        <taxon>Mortierellomycetes</taxon>
        <taxon>Mortierellales</taxon>
        <taxon>Mortierellaceae</taxon>
        <taxon>Mortierella</taxon>
    </lineage>
</organism>
<feature type="compositionally biased region" description="Basic and acidic residues" evidence="2">
    <location>
        <begin position="1765"/>
        <end position="1779"/>
    </location>
</feature>
<feature type="region of interest" description="Disordered" evidence="2">
    <location>
        <begin position="38"/>
        <end position="92"/>
    </location>
</feature>
<dbReference type="Gene3D" id="3.30.810.10">
    <property type="entry name" value="2-Layer Sandwich"/>
    <property type="match status" value="2"/>
</dbReference>
<dbReference type="InterPro" id="IPR002498">
    <property type="entry name" value="PInositol-4-P-4/5-kinase_core"/>
</dbReference>
<feature type="region of interest" description="Disordered" evidence="2">
    <location>
        <begin position="1675"/>
        <end position="1729"/>
    </location>
</feature>
<evidence type="ECO:0000256" key="3">
    <source>
        <dbReference type="SAM" id="SignalP"/>
    </source>
</evidence>
<dbReference type="GO" id="GO:0005886">
    <property type="term" value="C:plasma membrane"/>
    <property type="evidence" value="ECO:0007669"/>
    <property type="project" value="TreeGrafter"/>
</dbReference>
<feature type="region of interest" description="Disordered" evidence="2">
    <location>
        <begin position="1174"/>
        <end position="1259"/>
    </location>
</feature>
<feature type="signal peptide" evidence="3">
    <location>
        <begin position="1"/>
        <end position="18"/>
    </location>
</feature>
<proteinExistence type="predicted"/>
<feature type="region of interest" description="Disordered" evidence="2">
    <location>
        <begin position="1331"/>
        <end position="1382"/>
    </location>
</feature>
<feature type="region of interest" description="Disordered" evidence="2">
    <location>
        <begin position="882"/>
        <end position="915"/>
    </location>
</feature>
<dbReference type="InterPro" id="IPR023610">
    <property type="entry name" value="PInositol-4/5-P-5/4-kinase"/>
</dbReference>
<reference evidence="5" key="1">
    <citation type="journal article" date="2020" name="Fungal Divers.">
        <title>Resolving the Mortierellaceae phylogeny through synthesis of multi-gene phylogenetics and phylogenomics.</title>
        <authorList>
            <person name="Vandepol N."/>
            <person name="Liber J."/>
            <person name="Desiro A."/>
            <person name="Na H."/>
            <person name="Kennedy M."/>
            <person name="Barry K."/>
            <person name="Grigoriev I.V."/>
            <person name="Miller A.N."/>
            <person name="O'Donnell K."/>
            <person name="Stajich J.E."/>
            <person name="Bonito G."/>
        </authorList>
    </citation>
    <scope>NUCLEOTIDE SEQUENCE</scope>
    <source>
        <strain evidence="5">KOD948</strain>
    </source>
</reference>
<name>A0A9P6PNM0_9FUNG</name>
<feature type="region of interest" description="Disordered" evidence="2">
    <location>
        <begin position="319"/>
        <end position="424"/>
    </location>
</feature>
<feature type="compositionally biased region" description="Low complexity" evidence="2">
    <location>
        <begin position="1715"/>
        <end position="1729"/>
    </location>
</feature>
<feature type="compositionally biased region" description="Basic and acidic residues" evidence="2">
    <location>
        <begin position="359"/>
        <end position="392"/>
    </location>
</feature>
<dbReference type="Pfam" id="PF01504">
    <property type="entry name" value="PIP5K"/>
    <property type="match status" value="1"/>
</dbReference>
<feature type="compositionally biased region" description="Polar residues" evidence="2">
    <location>
        <begin position="324"/>
        <end position="347"/>
    </location>
</feature>
<dbReference type="EMBL" id="JAAAJA010000897">
    <property type="protein sequence ID" value="KAG0248920.1"/>
    <property type="molecule type" value="Genomic_DNA"/>
</dbReference>
<dbReference type="OrthoDB" id="20783at2759"/>
<dbReference type="SUPFAM" id="SSF56104">
    <property type="entry name" value="SAICAR synthase-like"/>
    <property type="match status" value="1"/>
</dbReference>
<dbReference type="GO" id="GO:0046854">
    <property type="term" value="P:phosphatidylinositol phosphate biosynthetic process"/>
    <property type="evidence" value="ECO:0007669"/>
    <property type="project" value="TreeGrafter"/>
</dbReference>
<evidence type="ECO:0000313" key="5">
    <source>
        <dbReference type="EMBL" id="KAG0248920.1"/>
    </source>
</evidence>
<feature type="compositionally biased region" description="Low complexity" evidence="2">
    <location>
        <begin position="1349"/>
        <end position="1360"/>
    </location>
</feature>
<feature type="region of interest" description="Disordered" evidence="2">
    <location>
        <begin position="1747"/>
        <end position="1838"/>
    </location>
</feature>
<feature type="compositionally biased region" description="Low complexity" evidence="2">
    <location>
        <begin position="1787"/>
        <end position="1826"/>
    </location>
</feature>
<sequence>MWTLVWFLLGLLTGLAFAYPATALQGLALLAAKGQKGHHRNLANRNKTPSPEPNPTDSHIPSPLQKQKHQEQQQHIITTTDKPLSTATDRTRRLRVVENDPLSASVLSSKPIKLAVPQIRRNIKGGRSSLRSKASRDGSIRRRQRIEKVVAYSTPFPSVQEHPQAETGATSIPIDAESRWRDHHRKRQWAQSVLIESMEPVLSRHLRHAIKAVLHLTSVSPETVDMKLATQGFGHWDSFIPPAAPTPVNIVTPAADLRQAQLSRSSSWNFKAKALSSSATVADEPPKPANALKATSTSLKSISRALEPPLPVDSQINKKESHMASVSSTISQPAAHQGRSRSYSSASPIVIRGFSSTSDESRQDIHNEDEASKVEDLKVNEPRVEEPERFDEVDLGSPAILQISNESQPDTPSETQTGSKVDNSSAGMKYAIQMEMSDGQQSQQPHQSEQESMPRPTRFWSKVRKAVQGEFKQGGIGRNSLYLISGGPVKDAKVMSDTNLPSSRPISASSTSLFNIAMPSFSSSALSLLSEDQMSSHMGPANSPPTLKTSLVFETPPETALNSPVPASPTGSKPAYQHNLPGLARRSSSKSSAAAAEVTTAESSISQFMYCGQQSHTTTLGGHPRVRSTEVSGTGGFVNDLMPQQQRSRGPSEHNKSNIKSSIQFSGNSITSPSRTGVANHQLPLTRSRSASDAPKRVTPLQSIRQEQEPIQERQQGLGQKLSNQQRSQDIAMLPSPKKSPEQQRCSLDLQQERCPPSPTMAKNGSGSGNGRTSTSLSPVQLLSISGAHLNPAKEERRKSAISFGGYFSNPSEAVRRARDQRGHSTAGLGIDETKDEVIHMRRTSFFEKSSPPTLASMTAKLQASLPSMSQSFAESGISLLSRSPSKTQETSSQGQSAHHQSDLPPTGSGAGLVTGVRKGIRGARNNITPLKITPLLHSGVSSFPSPMFPPLSATIPRPLGSISSPALDRYYFGVDQVHEWNIPSYGRVKFTDHAPLVFHAIRERFHYTLADMDEALSQPMAVMKTPGKSNAVFFASHNHGRFLLKTLRGSEPEALKGFLNDYLAHIQKHPNTLLPRYLGMYTFERLAPSKAMNRAAGQSGVFDGGMGSNGGISGDKHGLGANVSSNTAQHLHLNGTLLSGRDDGLPAKVVVVVLANVFDTPNIVNERYDFKGSNVGRETLPTQQDTREKQADSSAGLSRAELGRTSSDMDQNRALPDLARRRSRRADPVLDEKRSSTAHFFDMKRDEQNSSAGKSTLRDEDVDDISHLTLKEMDFQNRIMTGETQLIHLGPLRRSEMLSQLEEDTALLRKHDFMDYSILVGIRIVPKAAVQDEQSDSSHGSDGRRSRYSCGSDADNSNLDSDDDGSSSSKSVTDKKNESTGDLSQVLDQLWNMMHLSEVLSEERVAFIKELSERAQTTLREMYFRGESATATGSRARKLKRKKDTPAAVELKPVRSTGRSKGGHGSRQSLRAMDEFFDPDSFQTVRYKSRADSSGPSARRPALSNVINTSRNDSEVVQGQWDSPAHLQQPQQGQEQQGQQEQQDHQSPSQHQPIWSQGVTSVGLPEDYEVVYYFGLIDILQKYNLSKWLERNFKGANARLLGGGGGGSSSTAAPPRHGVPSASPLIHPNRSSTSLVSSNLYHLLPQATASEPSLPTAFESVTPMNPTLSVLIEDSASSSGSGTGCNTSPNMNQEGGASSLPDEAYVDPGAETASSQTPSTPSLLSRTRLSSSIPFTKSIGARLSTYSQYSHSSQQSHHSRQSGRSRDSRLSLDTRDSNSSESMSIQQQQQQTQQQPPVGLGLLSLPQPDISQQQQQPQKHQAQSSAHYPVQQHAEVSVEEPGRYAERLIEFMRGVIV</sequence>
<keyword evidence="6" id="KW-1185">Reference proteome</keyword>
<feature type="compositionally biased region" description="Polar residues" evidence="2">
    <location>
        <begin position="658"/>
        <end position="691"/>
    </location>
</feature>
<feature type="compositionally biased region" description="Low complexity" evidence="2">
    <location>
        <begin position="584"/>
        <end position="595"/>
    </location>
</feature>
<dbReference type="GO" id="GO:0016308">
    <property type="term" value="F:1-phosphatidylinositol-4-phosphate 5-kinase activity"/>
    <property type="evidence" value="ECO:0007669"/>
    <property type="project" value="TreeGrafter"/>
</dbReference>
<feature type="region of interest" description="Disordered" evidence="2">
    <location>
        <begin position="556"/>
        <end position="595"/>
    </location>
</feature>
<dbReference type="PANTHER" id="PTHR23086:SF8">
    <property type="entry name" value="PHOSPHATIDYLINOSITOL 5-PHOSPHATE 4-KINASE, ISOFORM A"/>
    <property type="match status" value="1"/>
</dbReference>
<feature type="compositionally biased region" description="Polar residues" evidence="2">
    <location>
        <begin position="1686"/>
        <end position="1697"/>
    </location>
</feature>
<feature type="compositionally biased region" description="Basic and acidic residues" evidence="2">
    <location>
        <begin position="1226"/>
        <end position="1249"/>
    </location>
</feature>
<feature type="compositionally biased region" description="Polar residues" evidence="2">
    <location>
        <begin position="882"/>
        <end position="899"/>
    </location>
</feature>
<dbReference type="InterPro" id="IPR027483">
    <property type="entry name" value="PInositol-4-P-4/5-kinase_C_sf"/>
</dbReference>
<feature type="compositionally biased region" description="Low complexity" evidence="2">
    <location>
        <begin position="1747"/>
        <end position="1757"/>
    </location>
</feature>
<feature type="compositionally biased region" description="Low complexity" evidence="2">
    <location>
        <begin position="440"/>
        <end position="451"/>
    </location>
</feature>
<feature type="compositionally biased region" description="Polar residues" evidence="2">
    <location>
        <begin position="76"/>
        <end position="88"/>
    </location>
</feature>
<dbReference type="InterPro" id="IPR027484">
    <property type="entry name" value="PInositol-4-P-5-kinase_N"/>
</dbReference>
<dbReference type="CDD" id="cd00139">
    <property type="entry name" value="PIPKc"/>
    <property type="match status" value="1"/>
</dbReference>
<evidence type="ECO:0000256" key="2">
    <source>
        <dbReference type="SAM" id="MobiDB-lite"/>
    </source>
</evidence>
<keyword evidence="1" id="KW-0808">Transferase</keyword>
<feature type="region of interest" description="Disordered" evidence="2">
    <location>
        <begin position="1488"/>
        <end position="1556"/>
    </location>
</feature>
<protein>
    <submittedName>
        <fullName evidence="5">Phosphatidylinositol 5-phosphate 4-kinase type-2 alpha</fullName>
    </submittedName>
</protein>
<gene>
    <name evidence="5" type="primary">PIP4K2A</name>
    <name evidence="5" type="ORF">BG011_009738</name>
</gene>
<feature type="region of interest" description="Disordered" evidence="2">
    <location>
        <begin position="1604"/>
        <end position="1631"/>
    </location>
</feature>
<keyword evidence="1" id="KW-0418">Kinase</keyword>
<keyword evidence="1" id="KW-0547">Nucleotide-binding</keyword>
<feature type="compositionally biased region" description="Polar residues" evidence="2">
    <location>
        <begin position="717"/>
        <end position="729"/>
    </location>
</feature>
<dbReference type="Proteomes" id="UP000726737">
    <property type="component" value="Unassembled WGS sequence"/>
</dbReference>
<feature type="region of interest" description="Disordered" evidence="2">
    <location>
        <begin position="436"/>
        <end position="457"/>
    </location>
</feature>
<dbReference type="Gene3D" id="3.30.800.10">
    <property type="entry name" value="Phosphatidylinositol Phosphate Kinase II Beta"/>
    <property type="match status" value="1"/>
</dbReference>
<dbReference type="PROSITE" id="PS51455">
    <property type="entry name" value="PIPK"/>
    <property type="match status" value="1"/>
</dbReference>
<accession>A0A9P6PNM0</accession>
<evidence type="ECO:0000313" key="6">
    <source>
        <dbReference type="Proteomes" id="UP000726737"/>
    </source>
</evidence>